<dbReference type="PROSITE" id="PS50041">
    <property type="entry name" value="C_TYPE_LECTIN_2"/>
    <property type="match status" value="2"/>
</dbReference>
<dbReference type="InterPro" id="IPR050801">
    <property type="entry name" value="Ca-Dep_Lectins_ImmuneDev"/>
</dbReference>
<feature type="chain" id="PRO_5003577863" description="C-type lectin domain-containing protein" evidence="1">
    <location>
        <begin position="23"/>
        <end position="318"/>
    </location>
</feature>
<feature type="domain" description="C-type lectin" evidence="2">
    <location>
        <begin position="27"/>
        <end position="152"/>
    </location>
</feature>
<feature type="domain" description="C-type lectin" evidence="2">
    <location>
        <begin position="220"/>
        <end position="318"/>
    </location>
</feature>
<dbReference type="HOGENOM" id="CLU_874231_0_0_1"/>
<dbReference type="CDD" id="cd00037">
    <property type="entry name" value="CLECT"/>
    <property type="match status" value="2"/>
</dbReference>
<dbReference type="InParanoid" id="H2XV89"/>
<dbReference type="GO" id="GO:0006955">
    <property type="term" value="P:immune response"/>
    <property type="evidence" value="ECO:0000318"/>
    <property type="project" value="GO_Central"/>
</dbReference>
<dbReference type="GO" id="GO:0030246">
    <property type="term" value="F:carbohydrate binding"/>
    <property type="evidence" value="ECO:0000318"/>
    <property type="project" value="GO_Central"/>
</dbReference>
<dbReference type="GO" id="GO:0038187">
    <property type="term" value="F:pattern recognition receptor activity"/>
    <property type="evidence" value="ECO:0000318"/>
    <property type="project" value="GO_Central"/>
</dbReference>
<dbReference type="STRING" id="7719.ENSCINP00000033573"/>
<reference evidence="3" key="3">
    <citation type="submission" date="2025-09" db="UniProtKB">
        <authorList>
            <consortium name="Ensembl"/>
        </authorList>
    </citation>
    <scope>IDENTIFICATION</scope>
</reference>
<evidence type="ECO:0000313" key="3">
    <source>
        <dbReference type="Ensembl" id="ENSCINP00000033573.1"/>
    </source>
</evidence>
<evidence type="ECO:0000259" key="2">
    <source>
        <dbReference type="PROSITE" id="PS50041"/>
    </source>
</evidence>
<dbReference type="SMART" id="SM00034">
    <property type="entry name" value="CLECT"/>
    <property type="match status" value="2"/>
</dbReference>
<dbReference type="Gene3D" id="3.10.100.10">
    <property type="entry name" value="Mannose-Binding Protein A, subunit A"/>
    <property type="match status" value="2"/>
</dbReference>
<reference evidence="4" key="1">
    <citation type="journal article" date="2002" name="Science">
        <title>The draft genome of Ciona intestinalis: insights into chordate and vertebrate origins.</title>
        <authorList>
            <person name="Dehal P."/>
            <person name="Satou Y."/>
            <person name="Campbell R.K."/>
            <person name="Chapman J."/>
            <person name="Degnan B."/>
            <person name="De Tomaso A."/>
            <person name="Davidson B."/>
            <person name="Di Gregorio A."/>
            <person name="Gelpke M."/>
            <person name="Goodstein D.M."/>
            <person name="Harafuji N."/>
            <person name="Hastings K.E."/>
            <person name="Ho I."/>
            <person name="Hotta K."/>
            <person name="Huang W."/>
            <person name="Kawashima T."/>
            <person name="Lemaire P."/>
            <person name="Martinez D."/>
            <person name="Meinertzhagen I.A."/>
            <person name="Necula S."/>
            <person name="Nonaka M."/>
            <person name="Putnam N."/>
            <person name="Rash S."/>
            <person name="Saiga H."/>
            <person name="Satake M."/>
            <person name="Terry A."/>
            <person name="Yamada L."/>
            <person name="Wang H.G."/>
            <person name="Awazu S."/>
            <person name="Azumi K."/>
            <person name="Boore J."/>
            <person name="Branno M."/>
            <person name="Chin-Bow S."/>
            <person name="DeSantis R."/>
            <person name="Doyle S."/>
            <person name="Francino P."/>
            <person name="Keys D.N."/>
            <person name="Haga S."/>
            <person name="Hayashi H."/>
            <person name="Hino K."/>
            <person name="Imai K.S."/>
            <person name="Inaba K."/>
            <person name="Kano S."/>
            <person name="Kobayashi K."/>
            <person name="Kobayashi M."/>
            <person name="Lee B.I."/>
            <person name="Makabe K.W."/>
            <person name="Manohar C."/>
            <person name="Matassi G."/>
            <person name="Medina M."/>
            <person name="Mochizuki Y."/>
            <person name="Mount S."/>
            <person name="Morishita T."/>
            <person name="Miura S."/>
            <person name="Nakayama A."/>
            <person name="Nishizaka S."/>
            <person name="Nomoto H."/>
            <person name="Ohta F."/>
            <person name="Oishi K."/>
            <person name="Rigoutsos I."/>
            <person name="Sano M."/>
            <person name="Sasaki A."/>
            <person name="Sasakura Y."/>
            <person name="Shoguchi E."/>
            <person name="Shin-i T."/>
            <person name="Spagnuolo A."/>
            <person name="Stainier D."/>
            <person name="Suzuki M.M."/>
            <person name="Tassy O."/>
            <person name="Takatori N."/>
            <person name="Tokuoka M."/>
            <person name="Yagi K."/>
            <person name="Yoshizaki F."/>
            <person name="Wada S."/>
            <person name="Zhang C."/>
            <person name="Hyatt P.D."/>
            <person name="Larimer F."/>
            <person name="Detter C."/>
            <person name="Doggett N."/>
            <person name="Glavina T."/>
            <person name="Hawkins T."/>
            <person name="Richardson P."/>
            <person name="Lucas S."/>
            <person name="Kohara Y."/>
            <person name="Levine M."/>
            <person name="Satoh N."/>
            <person name="Rokhsar D.S."/>
        </authorList>
    </citation>
    <scope>NUCLEOTIDE SEQUENCE [LARGE SCALE GENOMIC DNA]</scope>
</reference>
<evidence type="ECO:0000256" key="1">
    <source>
        <dbReference type="SAM" id="SignalP"/>
    </source>
</evidence>
<proteinExistence type="predicted"/>
<dbReference type="InterPro" id="IPR016186">
    <property type="entry name" value="C-type_lectin-like/link_sf"/>
</dbReference>
<accession>H2XV89</accession>
<organism evidence="3 4">
    <name type="scientific">Ciona intestinalis</name>
    <name type="common">Transparent sea squirt</name>
    <name type="synonym">Ascidia intestinalis</name>
    <dbReference type="NCBI Taxonomy" id="7719"/>
    <lineage>
        <taxon>Eukaryota</taxon>
        <taxon>Metazoa</taxon>
        <taxon>Chordata</taxon>
        <taxon>Tunicata</taxon>
        <taxon>Ascidiacea</taxon>
        <taxon>Phlebobranchia</taxon>
        <taxon>Cionidae</taxon>
        <taxon>Ciona</taxon>
    </lineage>
</organism>
<dbReference type="InterPro" id="IPR016187">
    <property type="entry name" value="CTDL_fold"/>
</dbReference>
<feature type="signal peptide" evidence="1">
    <location>
        <begin position="1"/>
        <end position="22"/>
    </location>
</feature>
<dbReference type="GO" id="GO:0009897">
    <property type="term" value="C:external side of plasma membrane"/>
    <property type="evidence" value="ECO:0000318"/>
    <property type="project" value="GO_Central"/>
</dbReference>
<dbReference type="GeneTree" id="ENSGT00940000172517"/>
<reference evidence="3" key="2">
    <citation type="submission" date="2025-08" db="UniProtKB">
        <authorList>
            <consortium name="Ensembl"/>
        </authorList>
    </citation>
    <scope>IDENTIFICATION</scope>
</reference>
<dbReference type="PANTHER" id="PTHR22801">
    <property type="entry name" value="LITHOSTATHINE"/>
    <property type="match status" value="1"/>
</dbReference>
<dbReference type="AlphaFoldDB" id="H2XV89"/>
<dbReference type="Ensembl" id="ENSCINT00000032690.1">
    <property type="protein sequence ID" value="ENSCINP00000033573.1"/>
    <property type="gene ID" value="ENSCING00000023218.1"/>
</dbReference>
<dbReference type="PANTHER" id="PTHR22801:SF63">
    <property type="entry name" value="C-TYPE LECTIN DOMAIN-CONTAINING PROTEIN"/>
    <property type="match status" value="1"/>
</dbReference>
<keyword evidence="1" id="KW-0732">Signal</keyword>
<evidence type="ECO:0000313" key="4">
    <source>
        <dbReference type="Proteomes" id="UP000008144"/>
    </source>
</evidence>
<dbReference type="Proteomes" id="UP000008144">
    <property type="component" value="Unassembled WGS sequence"/>
</dbReference>
<protein>
    <recommendedName>
        <fullName evidence="2">C-type lectin domain-containing protein</fullName>
    </recommendedName>
</protein>
<name>H2XV89_CIOIN</name>
<dbReference type="SUPFAM" id="SSF56436">
    <property type="entry name" value="C-type lectin-like"/>
    <property type="match status" value="2"/>
</dbReference>
<sequence length="318" mass="35975">MLRKLFTVLLFTLCTRQRYVHGFVELVSGILYEVVTDSKNFDDAEDHCRGLDGLLFYSISTSSIQNALSDAITSNLTLSAHSSFWIGLDDTMHEGRFIWNKGEALPVFNYNNFHPSVEAQAHENEDCVKIDRADSWQWKVTNCAETRPFICQKATCLHRPNIGPTATRNDIPALACPVTVSCHGLQNCINEVCQCNGIFKEGSKDCDKSSGITATHEEMFEGKTYLFFKERVRHTEASNFCKDTYGHLAMPKTKARNDFIYTKARMHLLAFGSTVWIGLLRTNPQSVYEKAEWAFSDYESVNLPPDFGGKGQFLLCLF</sequence>
<dbReference type="InterPro" id="IPR001304">
    <property type="entry name" value="C-type_lectin-like"/>
</dbReference>
<keyword evidence="4" id="KW-1185">Reference proteome</keyword>
<dbReference type="Pfam" id="PF00059">
    <property type="entry name" value="Lectin_C"/>
    <property type="match status" value="1"/>
</dbReference>